<keyword evidence="2" id="KW-1185">Reference proteome</keyword>
<evidence type="ECO:0000313" key="2">
    <source>
        <dbReference type="Proteomes" id="UP000284621"/>
    </source>
</evidence>
<accession>A0A414B586</accession>
<dbReference type="AlphaFoldDB" id="A0A414B586"/>
<organism evidence="1 2">
    <name type="scientific">Anaerobutyricum hallii</name>
    <dbReference type="NCBI Taxonomy" id="39488"/>
    <lineage>
        <taxon>Bacteria</taxon>
        <taxon>Bacillati</taxon>
        <taxon>Bacillota</taxon>
        <taxon>Clostridia</taxon>
        <taxon>Lachnospirales</taxon>
        <taxon>Lachnospiraceae</taxon>
        <taxon>Anaerobutyricum</taxon>
    </lineage>
</organism>
<reference evidence="1 2" key="1">
    <citation type="submission" date="2018-08" db="EMBL/GenBank/DDBJ databases">
        <title>A genome reference for cultivated species of the human gut microbiota.</title>
        <authorList>
            <person name="Zou Y."/>
            <person name="Xue W."/>
            <person name="Luo G."/>
        </authorList>
    </citation>
    <scope>NUCLEOTIDE SEQUENCE [LARGE SCALE GENOMIC DNA]</scope>
    <source>
        <strain evidence="1 2">AM34-3LB</strain>
    </source>
</reference>
<gene>
    <name evidence="1" type="ORF">DW833_08665</name>
</gene>
<comment type="caution">
    <text evidence="1">The sequence shown here is derived from an EMBL/GenBank/DDBJ whole genome shotgun (WGS) entry which is preliminary data.</text>
</comment>
<proteinExistence type="predicted"/>
<dbReference type="RefSeq" id="WP_118381161.1">
    <property type="nucleotide sequence ID" value="NZ_CABJFJ010000009.1"/>
</dbReference>
<dbReference type="Proteomes" id="UP000284621">
    <property type="component" value="Unassembled WGS sequence"/>
</dbReference>
<dbReference type="EMBL" id="QSID01000009">
    <property type="protein sequence ID" value="RHC64126.1"/>
    <property type="molecule type" value="Genomic_DNA"/>
</dbReference>
<name>A0A414B586_9FIRM</name>
<protein>
    <submittedName>
        <fullName evidence="1">Uncharacterized protein</fullName>
    </submittedName>
</protein>
<evidence type="ECO:0000313" key="1">
    <source>
        <dbReference type="EMBL" id="RHC64126.1"/>
    </source>
</evidence>
<sequence>MAERKITITEGEFINKTVDALGIMTGLNPARILIFDDLAKYGAILASLLFEEGRDGESKSN</sequence>